<dbReference type="EMBL" id="JAYLLN010000004">
    <property type="protein sequence ID" value="MEI5983846.1"/>
    <property type="molecule type" value="Genomic_DNA"/>
</dbReference>
<feature type="transmembrane region" description="Helical" evidence="1">
    <location>
        <begin position="250"/>
        <end position="269"/>
    </location>
</feature>
<dbReference type="Proteomes" id="UP001363035">
    <property type="component" value="Unassembled WGS sequence"/>
</dbReference>
<comment type="caution">
    <text evidence="3">The sequence shown here is derived from an EMBL/GenBank/DDBJ whole genome shotgun (WGS) entry which is preliminary data.</text>
</comment>
<dbReference type="InterPro" id="IPR035897">
    <property type="entry name" value="Toll_tir_struct_dom_sf"/>
</dbReference>
<proteinExistence type="predicted"/>
<evidence type="ECO:0000313" key="3">
    <source>
        <dbReference type="EMBL" id="MEI5983846.1"/>
    </source>
</evidence>
<dbReference type="Gene3D" id="2.130.10.10">
    <property type="entry name" value="YVTN repeat-like/Quinoprotein amine dehydrogenase"/>
    <property type="match status" value="2"/>
</dbReference>
<organism evidence="3 4">
    <name type="scientific">Sphingobacterium tenebrionis</name>
    <dbReference type="NCBI Taxonomy" id="3111775"/>
    <lineage>
        <taxon>Bacteria</taxon>
        <taxon>Pseudomonadati</taxon>
        <taxon>Bacteroidota</taxon>
        <taxon>Sphingobacteriia</taxon>
        <taxon>Sphingobacteriales</taxon>
        <taxon>Sphingobacteriaceae</taxon>
        <taxon>Sphingobacterium</taxon>
    </lineage>
</organism>
<dbReference type="InterPro" id="IPR011047">
    <property type="entry name" value="Quinoprotein_ADH-like_sf"/>
</dbReference>
<dbReference type="Gene3D" id="3.40.50.10140">
    <property type="entry name" value="Toll/interleukin-1 receptor homology (TIR) domain"/>
    <property type="match status" value="1"/>
</dbReference>
<keyword evidence="1" id="KW-1133">Transmembrane helix</keyword>
<name>A0ABU8I350_9SPHI</name>
<dbReference type="PANTHER" id="PTHR47197:SF3">
    <property type="entry name" value="DIHYDRO-HEME D1 DEHYDROGENASE"/>
    <property type="match status" value="1"/>
</dbReference>
<evidence type="ECO:0000259" key="2">
    <source>
        <dbReference type="Pfam" id="PF13676"/>
    </source>
</evidence>
<evidence type="ECO:0000256" key="1">
    <source>
        <dbReference type="SAM" id="Phobius"/>
    </source>
</evidence>
<dbReference type="RefSeq" id="WP_134776769.1">
    <property type="nucleotide sequence ID" value="NZ_JAYLLN010000004.1"/>
</dbReference>
<gene>
    <name evidence="3" type="ORF">VJ786_02905</name>
</gene>
<dbReference type="InterPro" id="IPR000157">
    <property type="entry name" value="TIR_dom"/>
</dbReference>
<evidence type="ECO:0000313" key="4">
    <source>
        <dbReference type="Proteomes" id="UP001363035"/>
    </source>
</evidence>
<accession>A0ABU8I350</accession>
<dbReference type="SUPFAM" id="SSF52200">
    <property type="entry name" value="Toll/Interleukin receptor TIR domain"/>
    <property type="match status" value="1"/>
</dbReference>
<sequence length="1112" mass="125750">MENQENEKRYKAFISYSHANNQGEGRKWADWLHHALETYEIPEDLIGKKNKAGQEIPRQIYPVFQDEKELSASSSLSNSLTSALDNSEFLIYLSSPRSAKSTYVRDEIRYFKQTGKSKQVMALIISGEPEYGEVQTDAQCFPPELRFHVDADGKVDETKPEEVLAADVRIPHSQEEGFTSAEALRRQLHDNNVPQQQIKAEVEEYKKRLDLALLKIISGILGVPLGELTKRDQAYQMEKMKQKNRNIKRIATAISALAIMAIIAGIFAWNQRNSALRNLAKSLYTSGINKLTESEYGDGAAYIAEATRRGDESAKLFANSMLAVQEDLTLMPNMNYGNLRFSPNGKWLVGFANVGGFKNVLQVWDAVNRKFHKQVDSIYINQIRYPLFDAQQRVYVTAKDRNNIVRYDIEKDKEELLRANQDSSFVYNLAVSPNGKYVIFIVKTAFYLLDTETKSEQLIWNMPQYGANSAYFSSNSKNFVLSHTLNSDLTTVKFFDIQAGNANELTEKPLNSSIAKATFSDDGNQILVNNLDGLYAYNFSTGASWASLRPINGAGYQYAGFVNKELFAGSGNSISRLDPNSGRVLKSSPLPENLFYLSKLNKIIENDPSNLDFTSPDWTQTLVSNNKQTFIENVKALPLNLAQLFGPKDMKIFIPGLLENEALISYKNKKQIDKINLDTQEKTEGFIRIPEVMETMMVLYKSKHILVKGSSGKTYIFDAATGKQKGTPFATQAKLYLFNADQSQVLTRTSQNSFAAWDVATGKQLLTYEESKPLVGFSVSSDFSKAIIVEPGKWRVIDIASKKVLKEGKENLSSGKFNPAGKHLVLVEGNGNTQVLETQNFQPILKLKTIEFPFITFNNKGNVMAISEDANHMRLWDLDKKKSFGQNIRVSKTSTNFHFTEDDQRIIIQDDTDNLNYVVKVIDAKTGNILTMPFINQRFDRMYIMPGDKKIMTWTSLMEGNSINIWEIPGLVDINKDKLANDLELFYGKKYDEETGSILPYVGNKADFNTWYFEDPYTRTVSPNSNNNILDVLRKNYPIKNDANLQILGVAYNHHPLSRAMLAAHFSKHPEQKYLGKRLLAVTEIQLAKIKDKGLKTEVENLLNEAKQNLNK</sequence>
<keyword evidence="1" id="KW-0472">Membrane</keyword>
<dbReference type="InterPro" id="IPR015943">
    <property type="entry name" value="WD40/YVTN_repeat-like_dom_sf"/>
</dbReference>
<feature type="domain" description="TIR" evidence="2">
    <location>
        <begin position="13"/>
        <end position="127"/>
    </location>
</feature>
<protein>
    <submittedName>
        <fullName evidence="3">TIR domain-containing protein</fullName>
    </submittedName>
</protein>
<keyword evidence="4" id="KW-1185">Reference proteome</keyword>
<dbReference type="InterPro" id="IPR051200">
    <property type="entry name" value="Host-pathogen_enzymatic-act"/>
</dbReference>
<dbReference type="SUPFAM" id="SSF50998">
    <property type="entry name" value="Quinoprotein alcohol dehydrogenase-like"/>
    <property type="match status" value="1"/>
</dbReference>
<dbReference type="Pfam" id="PF13676">
    <property type="entry name" value="TIR_2"/>
    <property type="match status" value="1"/>
</dbReference>
<keyword evidence="1" id="KW-0812">Transmembrane</keyword>
<dbReference type="PANTHER" id="PTHR47197">
    <property type="entry name" value="PROTEIN NIRF"/>
    <property type="match status" value="1"/>
</dbReference>
<reference evidence="3 4" key="1">
    <citation type="submission" date="2024-01" db="EMBL/GenBank/DDBJ databases">
        <title>Sphingobacterium tenebrionis sp. nov., a novel endophyte isolated from tenebrio molitor intestines.</title>
        <authorList>
            <person name="Zhang C."/>
        </authorList>
    </citation>
    <scope>NUCLEOTIDE SEQUENCE [LARGE SCALE GENOMIC DNA]</scope>
    <source>
        <strain evidence="3 4">PU5-4</strain>
    </source>
</reference>